<dbReference type="Pfam" id="PF01297">
    <property type="entry name" value="ZnuA"/>
    <property type="match status" value="2"/>
</dbReference>
<dbReference type="InterPro" id="IPR022434">
    <property type="entry name" value="ABC_LPXTG_lipo_actinobac"/>
</dbReference>
<evidence type="ECO:0000256" key="2">
    <source>
        <dbReference type="ARBA" id="ARBA00022448"/>
    </source>
</evidence>
<dbReference type="STRING" id="1440053.GCA_000718095_01230"/>
<comment type="caution">
    <text evidence="5">The sequence shown here is derived from an EMBL/GenBank/DDBJ whole genome shotgun (WGS) entry which is preliminary data.</text>
</comment>
<dbReference type="PRINTS" id="PR00691">
    <property type="entry name" value="ADHESINB"/>
</dbReference>
<dbReference type="InterPro" id="IPR022435">
    <property type="entry name" value="Surface-anchored_actinobac"/>
</dbReference>
<dbReference type="PANTHER" id="PTHR42953">
    <property type="entry name" value="HIGH-AFFINITY ZINC UPTAKE SYSTEM PROTEIN ZNUA-RELATED"/>
    <property type="match status" value="1"/>
</dbReference>
<dbReference type="NCBIfam" id="TIGR03769">
    <property type="entry name" value="P_ac_wall_RPT"/>
    <property type="match status" value="1"/>
</dbReference>
<dbReference type="InterPro" id="IPR006128">
    <property type="entry name" value="Lipoprotein_PsaA-like"/>
</dbReference>
<dbReference type="GO" id="GO:0046872">
    <property type="term" value="F:metal ion binding"/>
    <property type="evidence" value="ECO:0007669"/>
    <property type="project" value="UniProtKB-KW"/>
</dbReference>
<dbReference type="Gene3D" id="3.40.50.1980">
    <property type="entry name" value="Nitrogenase molybdenum iron protein domain"/>
    <property type="match status" value="2"/>
</dbReference>
<evidence type="ECO:0000256" key="4">
    <source>
        <dbReference type="RuleBase" id="RU003512"/>
    </source>
</evidence>
<dbReference type="GO" id="GO:0030001">
    <property type="term" value="P:metal ion transport"/>
    <property type="evidence" value="ECO:0007669"/>
    <property type="project" value="InterPro"/>
</dbReference>
<dbReference type="EMBL" id="AZSP01000172">
    <property type="protein sequence ID" value="PVE10794.1"/>
    <property type="molecule type" value="Genomic_DNA"/>
</dbReference>
<keyword evidence="6" id="KW-1185">Reference proteome</keyword>
<dbReference type="PANTHER" id="PTHR42953:SF3">
    <property type="entry name" value="HIGH-AFFINITY ZINC UPTAKE SYSTEM PROTEIN ZNUA"/>
    <property type="match status" value="1"/>
</dbReference>
<dbReference type="OrthoDB" id="9810636at2"/>
<sequence length="526" mass="56946">MRVPRLVLRTLAATATAVVGIAVTGCEGHARPPADAENPNAALRVVTTTEILADLVREVGGDRVQVDSIVPPGGDPHSYEPTPADAKAVSKADVTFTNHLLLEEHALIKTVDSNARENTPNVSLAEASETYGAHVIPLVEDVGLDVLWLGLRVRGEGEARGATRSSDVLLSATEVRGPGELVAYLTESLGQPNVYFNSADGFSAKDTTSLPPAAHTHLNWAFTKPGVYRLTLEAKLKNPGGGTPQPVGKGTYTFAVGVDPHTVAGPDDTILGDGHTDLTVNLDSGKMSAFTDLRTKGKRQEEIPPGDVVIDVPNRALETVPGEKRFSFLGTPGAKIHQLPQAVLGRHVHGEIDPHLWQDVRNAKSYAQLIRDTLKKRDPKGARTYDDNSRAYERELDEADTYVRDRIAGIPSDRRQLITTHDAFGYLADAYGLTVAGFVVPNPAQEPSADDVEKLSTTIRNLKVPAVFMEPNLVQRATVLNQVAEDQHVKVCMLYGDAFDQHTRHYTDMMRHNADELRSCLGGTKK</sequence>
<accession>A0A2T7T6N2</accession>
<dbReference type="AlphaFoldDB" id="A0A2T7T6N2"/>
<dbReference type="Proteomes" id="UP000245992">
    <property type="component" value="Unassembled WGS sequence"/>
</dbReference>
<dbReference type="SUPFAM" id="SSF53807">
    <property type="entry name" value="Helical backbone' metal receptor"/>
    <property type="match status" value="1"/>
</dbReference>
<comment type="similarity">
    <text evidence="1 4">Belongs to the bacterial solute-binding protein 9 family.</text>
</comment>
<dbReference type="InterPro" id="IPR050492">
    <property type="entry name" value="Bact_metal-bind_prot9"/>
</dbReference>
<gene>
    <name evidence="5" type="ORF">Y717_24310</name>
</gene>
<organism evidence="5 6">
    <name type="scientific">Streptomyces scopuliridis RB72</name>
    <dbReference type="NCBI Taxonomy" id="1440053"/>
    <lineage>
        <taxon>Bacteria</taxon>
        <taxon>Bacillati</taxon>
        <taxon>Actinomycetota</taxon>
        <taxon>Actinomycetes</taxon>
        <taxon>Kitasatosporales</taxon>
        <taxon>Streptomycetaceae</taxon>
        <taxon>Streptomyces</taxon>
    </lineage>
</organism>
<keyword evidence="3" id="KW-0732">Signal</keyword>
<name>A0A2T7T6N2_9ACTN</name>
<keyword evidence="2 4" id="KW-0813">Transport</keyword>
<dbReference type="PROSITE" id="PS51257">
    <property type="entry name" value="PROKAR_LIPOPROTEIN"/>
    <property type="match status" value="1"/>
</dbReference>
<dbReference type="InterPro" id="IPR006127">
    <property type="entry name" value="ZnuA-like"/>
</dbReference>
<dbReference type="NCBIfam" id="TIGR03772">
    <property type="entry name" value="anch_rpt_subst"/>
    <property type="match status" value="1"/>
</dbReference>
<dbReference type="GO" id="GO:0007155">
    <property type="term" value="P:cell adhesion"/>
    <property type="evidence" value="ECO:0007669"/>
    <property type="project" value="InterPro"/>
</dbReference>
<dbReference type="GO" id="GO:0030313">
    <property type="term" value="C:cell envelope"/>
    <property type="evidence" value="ECO:0007669"/>
    <property type="project" value="UniProtKB-SubCell"/>
</dbReference>
<proteinExistence type="inferred from homology"/>
<reference evidence="5 6" key="1">
    <citation type="submission" date="2013-12" db="EMBL/GenBank/DDBJ databases">
        <title>Annotated genome of Streptomyces scopuliridis.</title>
        <authorList>
            <person name="Olson J.B."/>
        </authorList>
    </citation>
    <scope>NUCLEOTIDE SEQUENCE [LARGE SCALE GENOMIC DNA]</scope>
    <source>
        <strain evidence="5 6">RB72</strain>
    </source>
</reference>
<evidence type="ECO:0000313" key="6">
    <source>
        <dbReference type="Proteomes" id="UP000245992"/>
    </source>
</evidence>
<evidence type="ECO:0000256" key="1">
    <source>
        <dbReference type="ARBA" id="ARBA00011028"/>
    </source>
</evidence>
<dbReference type="PRINTS" id="PR00690">
    <property type="entry name" value="ADHESNFAMILY"/>
</dbReference>
<dbReference type="RefSeq" id="WP_051745557.1">
    <property type="nucleotide sequence ID" value="NZ_AZSP01000172.1"/>
</dbReference>
<evidence type="ECO:0000256" key="3">
    <source>
        <dbReference type="ARBA" id="ARBA00022729"/>
    </source>
</evidence>
<protein>
    <submittedName>
        <fullName evidence="5">Metal ion ABC transporter substrate-binding protein</fullName>
    </submittedName>
</protein>
<dbReference type="NCBIfam" id="NF038134">
    <property type="entry name" value="choice_anch_M"/>
    <property type="match status" value="1"/>
</dbReference>
<dbReference type="InterPro" id="IPR006129">
    <property type="entry name" value="AdhesinB"/>
</dbReference>
<evidence type="ECO:0000313" key="5">
    <source>
        <dbReference type="EMBL" id="PVE10794.1"/>
    </source>
</evidence>